<dbReference type="PANTHER" id="PTHR30426">
    <property type="entry name" value="4-HYDROXY-3-METHYLBUT-2-ENYL DIPHOSPHATE REDUCTASE"/>
    <property type="match status" value="1"/>
</dbReference>
<keyword evidence="1 5" id="KW-0004">4Fe-4S</keyword>
<evidence type="ECO:0000256" key="1">
    <source>
        <dbReference type="ARBA" id="ARBA00022485"/>
    </source>
</evidence>
<feature type="binding site" evidence="5">
    <location>
        <position position="74"/>
    </location>
    <ligand>
        <name>isopentenyl diphosphate</name>
        <dbReference type="ChEBI" id="CHEBI:128769"/>
    </ligand>
</feature>
<dbReference type="GO" id="GO:0051539">
    <property type="term" value="F:4 iron, 4 sulfur cluster binding"/>
    <property type="evidence" value="ECO:0007669"/>
    <property type="project" value="UniProtKB-UniRule"/>
</dbReference>
<feature type="binding site" evidence="5">
    <location>
        <position position="226"/>
    </location>
    <ligand>
        <name>isopentenyl diphosphate</name>
        <dbReference type="ChEBI" id="CHEBI:128769"/>
    </ligand>
</feature>
<feature type="binding site" evidence="5">
    <location>
        <position position="124"/>
    </location>
    <ligand>
        <name>dimethylallyl diphosphate</name>
        <dbReference type="ChEBI" id="CHEBI:57623"/>
    </ligand>
</feature>
<evidence type="ECO:0000313" key="9">
    <source>
        <dbReference type="Proteomes" id="UP000294166"/>
    </source>
</evidence>
<feature type="binding site" evidence="5">
    <location>
        <position position="269"/>
    </location>
    <ligand>
        <name>isopentenyl diphosphate</name>
        <dbReference type="ChEBI" id="CHEBI:128769"/>
    </ligand>
</feature>
<comment type="function">
    <text evidence="5">Catalyzes the conversion of 1-hydroxy-2-methyl-2-(E)-butenyl 4-diphosphate (HMBPP) into a mixture of isopentenyl diphosphate (IPP) and dimethylallyl diphosphate (DMAPP). Acts in the terminal step of the DOXP/MEP pathway for isoprenoid precursor biosynthesis.</text>
</comment>
<dbReference type="NCBIfam" id="NF002190">
    <property type="entry name" value="PRK01045.1-4"/>
    <property type="match status" value="1"/>
</dbReference>
<evidence type="ECO:0000256" key="4">
    <source>
        <dbReference type="ARBA" id="ARBA00023014"/>
    </source>
</evidence>
<feature type="binding site" evidence="5">
    <location>
        <position position="269"/>
    </location>
    <ligand>
        <name>dimethylallyl diphosphate</name>
        <dbReference type="ChEBI" id="CHEBI:57623"/>
    </ligand>
</feature>
<feature type="binding site" evidence="5">
    <location>
        <position position="227"/>
    </location>
    <ligand>
        <name>(2E)-4-hydroxy-3-methylbut-2-enyl diphosphate</name>
        <dbReference type="ChEBI" id="CHEBI:128753"/>
    </ligand>
</feature>
<feature type="binding site" evidence="5">
    <location>
        <position position="167"/>
    </location>
    <ligand>
        <name>(2E)-4-hydroxy-3-methylbut-2-enyl diphosphate</name>
        <dbReference type="ChEBI" id="CHEBI:128753"/>
    </ligand>
</feature>
<comment type="pathway">
    <text evidence="5">Isoprenoid biosynthesis; isopentenyl diphosphate biosynthesis via DXP pathway; isopentenyl diphosphate from 1-deoxy-D-xylulose 5-phosphate: step 6/6.</text>
</comment>
<dbReference type="GO" id="GO:0046872">
    <property type="term" value="F:metal ion binding"/>
    <property type="evidence" value="ECO:0007669"/>
    <property type="project" value="UniProtKB-KW"/>
</dbReference>
<feature type="binding site" evidence="5">
    <location>
        <position position="96"/>
    </location>
    <ligand>
        <name>[4Fe-4S] cluster</name>
        <dbReference type="ChEBI" id="CHEBI:49883"/>
    </ligand>
</feature>
<feature type="binding site" evidence="5">
    <location>
        <position position="41"/>
    </location>
    <ligand>
        <name>isopentenyl diphosphate</name>
        <dbReference type="ChEBI" id="CHEBI:128769"/>
    </ligand>
</feature>
<dbReference type="RefSeq" id="WP_130046873.1">
    <property type="nucleotide sequence ID" value="NZ_SEZK01000002.1"/>
</dbReference>
<dbReference type="CDD" id="cd13944">
    <property type="entry name" value="lytB_ispH"/>
    <property type="match status" value="1"/>
</dbReference>
<dbReference type="Gene3D" id="3.40.50.11270">
    <property type="match status" value="1"/>
</dbReference>
<keyword evidence="3 5" id="KW-0408">Iron</keyword>
<feature type="binding site" evidence="5">
    <location>
        <position position="124"/>
    </location>
    <ligand>
        <name>(2E)-4-hydroxy-3-methylbut-2-enyl diphosphate</name>
        <dbReference type="ChEBI" id="CHEBI:128753"/>
    </ligand>
</feature>
<keyword evidence="5 6" id="KW-0560">Oxidoreductase</keyword>
<feature type="binding site" evidence="5">
    <location>
        <position position="74"/>
    </location>
    <ligand>
        <name>dimethylallyl diphosphate</name>
        <dbReference type="ChEBI" id="CHEBI:57623"/>
    </ligand>
</feature>
<dbReference type="GO" id="GO:0051745">
    <property type="term" value="F:4-hydroxy-3-methylbut-2-enyl diphosphate reductase activity"/>
    <property type="evidence" value="ECO:0007669"/>
    <property type="project" value="UniProtKB-UniRule"/>
</dbReference>
<keyword evidence="4 5" id="KW-0411">Iron-sulfur</keyword>
<comment type="catalytic activity">
    <reaction evidence="5">
        <text>dimethylallyl diphosphate + 2 oxidized [2Fe-2S]-[ferredoxin] + H2O = (2E)-4-hydroxy-3-methylbut-2-enyl diphosphate + 2 reduced [2Fe-2S]-[ferredoxin] + 2 H(+)</text>
        <dbReference type="Rhea" id="RHEA:24825"/>
        <dbReference type="Rhea" id="RHEA-COMP:10000"/>
        <dbReference type="Rhea" id="RHEA-COMP:10001"/>
        <dbReference type="ChEBI" id="CHEBI:15377"/>
        <dbReference type="ChEBI" id="CHEBI:15378"/>
        <dbReference type="ChEBI" id="CHEBI:33737"/>
        <dbReference type="ChEBI" id="CHEBI:33738"/>
        <dbReference type="ChEBI" id="CHEBI:57623"/>
        <dbReference type="ChEBI" id="CHEBI:128753"/>
        <dbReference type="EC" id="1.17.7.4"/>
    </reaction>
</comment>
<feature type="binding site" evidence="5">
    <location>
        <position position="227"/>
    </location>
    <ligand>
        <name>dimethylallyl diphosphate</name>
        <dbReference type="ChEBI" id="CHEBI:57623"/>
    </ligand>
</feature>
<feature type="active site" description="Proton donor" evidence="5">
    <location>
        <position position="126"/>
    </location>
</feature>
<comment type="caution">
    <text evidence="6">The sequence shown here is derived from an EMBL/GenBank/DDBJ whole genome shotgun (WGS) entry which is preliminary data.</text>
</comment>
<dbReference type="NCBIfam" id="TIGR00216">
    <property type="entry name" value="ispH_lytB"/>
    <property type="match status" value="1"/>
</dbReference>
<dbReference type="AlphaFoldDB" id="A0A4Q5KXJ4"/>
<feature type="binding site" evidence="5">
    <location>
        <position position="197"/>
    </location>
    <ligand>
        <name>[4Fe-4S] cluster</name>
        <dbReference type="ChEBI" id="CHEBI:49883"/>
    </ligand>
</feature>
<dbReference type="HAMAP" id="MF_00191">
    <property type="entry name" value="IspH"/>
    <property type="match status" value="1"/>
</dbReference>
<feature type="binding site" evidence="5">
    <location>
        <position position="74"/>
    </location>
    <ligand>
        <name>(2E)-4-hydroxy-3-methylbut-2-enyl diphosphate</name>
        <dbReference type="ChEBI" id="CHEBI:128753"/>
    </ligand>
</feature>
<dbReference type="EMBL" id="SEZN01000001">
    <property type="protein sequence ID" value="RYU67181.1"/>
    <property type="molecule type" value="Genomic_DNA"/>
</dbReference>
<keyword evidence="9" id="KW-1185">Reference proteome</keyword>
<evidence type="ECO:0000313" key="6">
    <source>
        <dbReference type="EMBL" id="RYU54114.1"/>
    </source>
</evidence>
<dbReference type="InterPro" id="IPR003451">
    <property type="entry name" value="LytB/IspH"/>
</dbReference>
<comment type="pathway">
    <text evidence="5">Isoprenoid biosynthesis; dimethylallyl diphosphate biosynthesis; dimethylallyl diphosphate from (2E)-4-hydroxy-3-methylbutenyl diphosphate: step 1/1.</text>
</comment>
<dbReference type="UniPathway" id="UPA00059">
    <property type="reaction ID" value="UER00105"/>
</dbReference>
<dbReference type="GO" id="GO:0019288">
    <property type="term" value="P:isopentenyl diphosphate biosynthetic process, methylerythritol 4-phosphate pathway"/>
    <property type="evidence" value="ECO:0007669"/>
    <property type="project" value="UniProtKB-UniRule"/>
</dbReference>
<dbReference type="EMBL" id="SEZK01000002">
    <property type="protein sequence ID" value="RYU54114.1"/>
    <property type="molecule type" value="Genomic_DNA"/>
</dbReference>
<reference evidence="8 9" key="1">
    <citation type="submission" date="2019-02" db="EMBL/GenBank/DDBJ databases">
        <title>Genome sequences of Aliivibrio finisterrensis strains from farmed Atlantic salmon.</title>
        <authorList>
            <person name="Bowman J.P."/>
        </authorList>
    </citation>
    <scope>NUCLEOTIDE SEQUENCE [LARGE SCALE GENOMIC DNA]</scope>
    <source>
        <strain evidence="7 9">A21</strain>
        <strain evidence="6 8">A46</strain>
    </source>
</reference>
<feature type="binding site" evidence="5">
    <location>
        <position position="226"/>
    </location>
    <ligand>
        <name>dimethylallyl diphosphate</name>
        <dbReference type="ChEBI" id="CHEBI:57623"/>
    </ligand>
</feature>
<dbReference type="Proteomes" id="UP000294063">
    <property type="component" value="Unassembled WGS sequence"/>
</dbReference>
<dbReference type="Pfam" id="PF02401">
    <property type="entry name" value="LYTB"/>
    <property type="match status" value="1"/>
</dbReference>
<dbReference type="Proteomes" id="UP000294166">
    <property type="component" value="Unassembled WGS sequence"/>
</dbReference>
<feature type="binding site" evidence="5">
    <location>
        <position position="41"/>
    </location>
    <ligand>
        <name>(2E)-4-hydroxy-3-methylbut-2-enyl diphosphate</name>
        <dbReference type="ChEBI" id="CHEBI:128753"/>
    </ligand>
</feature>
<comment type="similarity">
    <text evidence="5">Belongs to the IspH family.</text>
</comment>
<feature type="binding site" evidence="5">
    <location>
        <position position="226"/>
    </location>
    <ligand>
        <name>(2E)-4-hydroxy-3-methylbut-2-enyl diphosphate</name>
        <dbReference type="ChEBI" id="CHEBI:128753"/>
    </ligand>
</feature>
<dbReference type="UniPathway" id="UPA00056">
    <property type="reaction ID" value="UER00097"/>
</dbReference>
<organism evidence="6 8">
    <name type="scientific">Aliivibrio finisterrensis</name>
    <dbReference type="NCBI Taxonomy" id="511998"/>
    <lineage>
        <taxon>Bacteria</taxon>
        <taxon>Pseudomonadati</taxon>
        <taxon>Pseudomonadota</taxon>
        <taxon>Gammaproteobacteria</taxon>
        <taxon>Vibrionales</taxon>
        <taxon>Vibrionaceae</taxon>
        <taxon>Aliivibrio</taxon>
    </lineage>
</organism>
<evidence type="ECO:0000256" key="3">
    <source>
        <dbReference type="ARBA" id="ARBA00023004"/>
    </source>
</evidence>
<feature type="binding site" evidence="5">
    <location>
        <position position="124"/>
    </location>
    <ligand>
        <name>isopentenyl diphosphate</name>
        <dbReference type="ChEBI" id="CHEBI:128769"/>
    </ligand>
</feature>
<dbReference type="PANTHER" id="PTHR30426:SF0">
    <property type="entry name" value="4-HYDROXY-3-METHYLBUT-2-ENYL DIPHOSPHATE REDUCTASE"/>
    <property type="match status" value="1"/>
</dbReference>
<feature type="binding site" evidence="5">
    <location>
        <position position="225"/>
    </location>
    <ligand>
        <name>isopentenyl diphosphate</name>
        <dbReference type="ChEBI" id="CHEBI:128769"/>
    </ligand>
</feature>
<evidence type="ECO:0000313" key="8">
    <source>
        <dbReference type="Proteomes" id="UP000294063"/>
    </source>
</evidence>
<feature type="binding site" evidence="5">
    <location>
        <position position="12"/>
    </location>
    <ligand>
        <name>[4Fe-4S] cluster</name>
        <dbReference type="ChEBI" id="CHEBI:49883"/>
    </ligand>
</feature>
<gene>
    <name evidence="5" type="primary">ispH</name>
    <name evidence="7" type="ORF">ERW53_00670</name>
    <name evidence="6" type="ORF">ERW57_02635</name>
</gene>
<comment type="catalytic activity">
    <reaction evidence="5">
        <text>isopentenyl diphosphate + 2 oxidized [2Fe-2S]-[ferredoxin] + H2O = (2E)-4-hydroxy-3-methylbut-2-enyl diphosphate + 2 reduced [2Fe-2S]-[ferredoxin] + 2 H(+)</text>
        <dbReference type="Rhea" id="RHEA:24488"/>
        <dbReference type="Rhea" id="RHEA-COMP:10000"/>
        <dbReference type="Rhea" id="RHEA-COMP:10001"/>
        <dbReference type="ChEBI" id="CHEBI:15377"/>
        <dbReference type="ChEBI" id="CHEBI:15378"/>
        <dbReference type="ChEBI" id="CHEBI:33737"/>
        <dbReference type="ChEBI" id="CHEBI:33738"/>
        <dbReference type="ChEBI" id="CHEBI:128753"/>
        <dbReference type="ChEBI" id="CHEBI:128769"/>
        <dbReference type="EC" id="1.17.7.4"/>
    </reaction>
</comment>
<protein>
    <recommendedName>
        <fullName evidence="5">4-hydroxy-3-methylbut-2-enyl diphosphate reductase</fullName>
        <shortName evidence="5">HMBPP reductase</shortName>
        <ecNumber evidence="5">1.17.7.4</ecNumber>
    </recommendedName>
</protein>
<feature type="binding site" evidence="5">
    <location>
        <position position="227"/>
    </location>
    <ligand>
        <name>isopentenyl diphosphate</name>
        <dbReference type="ChEBI" id="CHEBI:128769"/>
    </ligand>
</feature>
<comment type="cofactor">
    <cofactor evidence="5">
        <name>[4Fe-4S] cluster</name>
        <dbReference type="ChEBI" id="CHEBI:49883"/>
    </cofactor>
    <text evidence="5">Binds 1 [4Fe-4S] cluster per subunit.</text>
</comment>
<dbReference type="Gene3D" id="3.40.1010.20">
    <property type="entry name" value="4-hydroxy-3-methylbut-2-enyl diphosphate reductase, catalytic domain"/>
    <property type="match status" value="2"/>
</dbReference>
<accession>A0A4Q5KXJ4</accession>
<evidence type="ECO:0000256" key="5">
    <source>
        <dbReference type="HAMAP-Rule" id="MF_00191"/>
    </source>
</evidence>
<evidence type="ECO:0000313" key="7">
    <source>
        <dbReference type="EMBL" id="RYU67181.1"/>
    </source>
</evidence>
<keyword evidence="5" id="KW-0414">Isoprene biosynthesis</keyword>
<feature type="binding site" evidence="5">
    <location>
        <position position="225"/>
    </location>
    <ligand>
        <name>(2E)-4-hydroxy-3-methylbut-2-enyl diphosphate</name>
        <dbReference type="ChEBI" id="CHEBI:128753"/>
    </ligand>
</feature>
<dbReference type="EC" id="1.17.7.4" evidence="5"/>
<keyword evidence="2 5" id="KW-0479">Metal-binding</keyword>
<proteinExistence type="inferred from homology"/>
<dbReference type="GO" id="GO:0016114">
    <property type="term" value="P:terpenoid biosynthetic process"/>
    <property type="evidence" value="ECO:0007669"/>
    <property type="project" value="UniProtKB-UniRule"/>
</dbReference>
<name>A0A4Q5KXJ4_9GAMM</name>
<feature type="binding site" evidence="5">
    <location>
        <position position="41"/>
    </location>
    <ligand>
        <name>dimethylallyl diphosphate</name>
        <dbReference type="ChEBI" id="CHEBI:57623"/>
    </ligand>
</feature>
<dbReference type="GO" id="GO:0050992">
    <property type="term" value="P:dimethylallyl diphosphate biosynthetic process"/>
    <property type="evidence" value="ECO:0007669"/>
    <property type="project" value="UniProtKB-UniRule"/>
</dbReference>
<evidence type="ECO:0000256" key="2">
    <source>
        <dbReference type="ARBA" id="ARBA00022723"/>
    </source>
</evidence>
<feature type="binding site" evidence="5">
    <location>
        <position position="269"/>
    </location>
    <ligand>
        <name>(2E)-4-hydroxy-3-methylbut-2-enyl diphosphate</name>
        <dbReference type="ChEBI" id="CHEBI:128753"/>
    </ligand>
</feature>
<sequence>MKIVLANPRGFCAGVDRAISIVERALELYEAPIYVRHEVVHNRFVVEGLKQRGAIFVEELSEVPDDNIVIFSAHGVSQAVRKEAKERALTVFDATCPLVTKVHMEVARASKKNIEVVLIGHAGHPEVEGTMGQYANETGGMYLVETPSDVINLMVKDPSNLHYVSQTTLSVDETADVIDELRRVFPEIQGPRKDDICYATQNRQDAVRDMASQVDVMIVVGSKNSSNSNRLRELSEKLGTTSYLIDCPEDLKEEWLINQAKVGVTAGASAPEELVNQIIEQVKAFGGTTVEELTGREENMFFEVPKELQIKTVS</sequence>
<feature type="binding site" evidence="5">
    <location>
        <position position="225"/>
    </location>
    <ligand>
        <name>dimethylallyl diphosphate</name>
        <dbReference type="ChEBI" id="CHEBI:57623"/>
    </ligand>
</feature>
<dbReference type="NCBIfam" id="NF002188">
    <property type="entry name" value="PRK01045.1-2"/>
    <property type="match status" value="1"/>
</dbReference>